<dbReference type="Gramene" id="KQK20261">
    <property type="protein sequence ID" value="KQK20261"/>
    <property type="gene ID" value="BRADI_1g53420v3"/>
</dbReference>
<accession>I1H2F5</accession>
<gene>
    <name evidence="9" type="primary">LOC100842784</name>
    <name evidence="8" type="ORF">BRADI_1g53420v3</name>
</gene>
<evidence type="ECO:0000313" key="8">
    <source>
        <dbReference type="EMBL" id="KQK20261.1"/>
    </source>
</evidence>
<dbReference type="HOGENOM" id="CLU_032441_0_1_1"/>
<feature type="repeat" description="WD" evidence="7">
    <location>
        <begin position="53"/>
        <end position="87"/>
    </location>
</feature>
<dbReference type="Pfam" id="PF00400">
    <property type="entry name" value="WD40"/>
    <property type="match status" value="3"/>
</dbReference>
<reference evidence="9" key="3">
    <citation type="submission" date="2018-08" db="UniProtKB">
        <authorList>
            <consortium name="EnsemblPlants"/>
        </authorList>
    </citation>
    <scope>IDENTIFICATION</scope>
    <source>
        <strain evidence="9">cv. Bd21</strain>
    </source>
</reference>
<dbReference type="Gramene" id="PNT76786">
    <property type="protein sequence ID" value="PNT76786"/>
    <property type="gene ID" value="BRADI_1g53420v3"/>
</dbReference>
<reference evidence="8" key="2">
    <citation type="submission" date="2017-06" db="EMBL/GenBank/DDBJ databases">
        <title>WGS assembly of Brachypodium distachyon.</title>
        <authorList>
            <consortium name="The International Brachypodium Initiative"/>
            <person name="Lucas S."/>
            <person name="Harmon-Smith M."/>
            <person name="Lail K."/>
            <person name="Tice H."/>
            <person name="Grimwood J."/>
            <person name="Bruce D."/>
            <person name="Barry K."/>
            <person name="Shu S."/>
            <person name="Lindquist E."/>
            <person name="Wang M."/>
            <person name="Pitluck S."/>
            <person name="Vogel J.P."/>
            <person name="Garvin D.F."/>
            <person name="Mockler T.C."/>
            <person name="Schmutz J."/>
            <person name="Rokhsar D."/>
            <person name="Bevan M.W."/>
        </authorList>
    </citation>
    <scope>NUCLEOTIDE SEQUENCE</scope>
    <source>
        <strain evidence="8">Bd21</strain>
    </source>
</reference>
<dbReference type="FunFam" id="2.130.10.10:FF:000017">
    <property type="entry name" value="SEC13 homolog (S. cerevisiae)"/>
    <property type="match status" value="1"/>
</dbReference>
<protein>
    <submittedName>
        <fullName evidence="8 9">Uncharacterized protein</fullName>
    </submittedName>
</protein>
<dbReference type="GO" id="GO:0006606">
    <property type="term" value="P:protein import into nucleus"/>
    <property type="evidence" value="ECO:0000318"/>
    <property type="project" value="GO_Central"/>
</dbReference>
<dbReference type="EnsemblPlants" id="KQK20260">
    <property type="protein sequence ID" value="KQK20260"/>
    <property type="gene ID" value="BRADI_1g53420v3"/>
</dbReference>
<keyword evidence="4" id="KW-0677">Repeat</keyword>
<dbReference type="RefSeq" id="XP_014751766.1">
    <property type="nucleotide sequence ID" value="XM_014896280.2"/>
</dbReference>
<reference evidence="8 9" key="1">
    <citation type="journal article" date="2010" name="Nature">
        <title>Genome sequencing and analysis of the model grass Brachypodium distachyon.</title>
        <authorList>
            <consortium name="International Brachypodium Initiative"/>
        </authorList>
    </citation>
    <scope>NUCLEOTIDE SEQUENCE [LARGE SCALE GENOMIC DNA]</scope>
    <source>
        <strain evidence="8">Bd21</strain>
        <strain evidence="9">cv. Bd21</strain>
    </source>
</reference>
<organism evidence="8">
    <name type="scientific">Brachypodium distachyon</name>
    <name type="common">Purple false brome</name>
    <name type="synonym">Trachynia distachya</name>
    <dbReference type="NCBI Taxonomy" id="15368"/>
    <lineage>
        <taxon>Eukaryota</taxon>
        <taxon>Viridiplantae</taxon>
        <taxon>Streptophyta</taxon>
        <taxon>Embryophyta</taxon>
        <taxon>Tracheophyta</taxon>
        <taxon>Spermatophyta</taxon>
        <taxon>Magnoliopsida</taxon>
        <taxon>Liliopsida</taxon>
        <taxon>Poales</taxon>
        <taxon>Poaceae</taxon>
        <taxon>BOP clade</taxon>
        <taxon>Pooideae</taxon>
        <taxon>Stipodae</taxon>
        <taxon>Brachypodieae</taxon>
        <taxon>Brachypodium</taxon>
    </lineage>
</organism>
<dbReference type="eggNOG" id="KOG1332">
    <property type="taxonomic scope" value="Eukaryota"/>
</dbReference>
<dbReference type="GO" id="GO:0031080">
    <property type="term" value="C:nuclear pore outer ring"/>
    <property type="evidence" value="ECO:0000318"/>
    <property type="project" value="GO_Central"/>
</dbReference>
<name>I1H2F5_BRADI</name>
<evidence type="ECO:0000313" key="9">
    <source>
        <dbReference type="EnsemblPlants" id="KQK20260"/>
    </source>
</evidence>
<dbReference type="EnsemblPlants" id="KQK20261">
    <property type="protein sequence ID" value="KQK20261"/>
    <property type="gene ID" value="BRADI_1g53420v3"/>
</dbReference>
<dbReference type="InterPro" id="IPR015943">
    <property type="entry name" value="WD40/YVTN_repeat-like_dom_sf"/>
</dbReference>
<dbReference type="PROSITE" id="PS50082">
    <property type="entry name" value="WD_REPEATS_2"/>
    <property type="match status" value="1"/>
</dbReference>
<keyword evidence="5" id="KW-0653">Protein transport</keyword>
<proteinExistence type="inferred from homology"/>
<dbReference type="PANTHER" id="PTHR11024:SF9">
    <property type="entry name" value="OS03G0831800 PROTEIN"/>
    <property type="match status" value="1"/>
</dbReference>
<dbReference type="GO" id="GO:0090114">
    <property type="term" value="P:COPII-coated vesicle budding"/>
    <property type="evidence" value="ECO:0000318"/>
    <property type="project" value="GO_Central"/>
</dbReference>
<evidence type="ECO:0000256" key="4">
    <source>
        <dbReference type="ARBA" id="ARBA00022737"/>
    </source>
</evidence>
<dbReference type="GeneID" id="100842784"/>
<comment type="similarity">
    <text evidence="1">Belongs to the WD repeat SEC13 family.</text>
</comment>
<dbReference type="KEGG" id="bdi:100842784"/>
<keyword evidence="2" id="KW-0813">Transport</keyword>
<keyword evidence="10" id="KW-1185">Reference proteome</keyword>
<dbReference type="EMBL" id="CM000880">
    <property type="protein sequence ID" value="KQK20261.1"/>
    <property type="molecule type" value="Genomic_DNA"/>
</dbReference>
<dbReference type="OMA" id="DICTDPY"/>
<dbReference type="InterPro" id="IPR037363">
    <property type="entry name" value="Sec13/Seh1_fam"/>
</dbReference>
<dbReference type="InterPro" id="IPR036322">
    <property type="entry name" value="WD40_repeat_dom_sf"/>
</dbReference>
<dbReference type="SUPFAM" id="SSF50978">
    <property type="entry name" value="WD40 repeat-like"/>
    <property type="match status" value="1"/>
</dbReference>
<dbReference type="Gramene" id="KQK20260">
    <property type="protein sequence ID" value="KQK20260"/>
    <property type="gene ID" value="BRADI_1g53420v3"/>
</dbReference>
<dbReference type="EMBL" id="CM000880">
    <property type="protein sequence ID" value="PNT76786.1"/>
    <property type="molecule type" value="Genomic_DNA"/>
</dbReference>
<comment type="function">
    <text evidence="6">Required for protein transport from the endoplasmic reticulum to the Golgi apparatus.</text>
</comment>
<dbReference type="Gramene" id="PNT76787">
    <property type="protein sequence ID" value="PNT76787"/>
    <property type="gene ID" value="BRADI_1g53420v3"/>
</dbReference>
<evidence type="ECO:0000256" key="3">
    <source>
        <dbReference type="ARBA" id="ARBA00022574"/>
    </source>
</evidence>
<dbReference type="RefSeq" id="XP_014751770.1">
    <property type="nucleotide sequence ID" value="XM_014896284.2"/>
</dbReference>
<evidence type="ECO:0000256" key="2">
    <source>
        <dbReference type="ARBA" id="ARBA00022448"/>
    </source>
</evidence>
<keyword evidence="3 7" id="KW-0853">WD repeat</keyword>
<dbReference type="EnsemblPlants" id="PNT76787">
    <property type="protein sequence ID" value="PNT76787"/>
    <property type="gene ID" value="BRADI_1g53420v3"/>
</dbReference>
<dbReference type="Proteomes" id="UP000008810">
    <property type="component" value="Chromosome 1"/>
</dbReference>
<dbReference type="InterPro" id="IPR001680">
    <property type="entry name" value="WD40_rpt"/>
</dbReference>
<dbReference type="PANTHER" id="PTHR11024">
    <property type="entry name" value="NUCLEAR PORE COMPLEX PROTEIN SEC13 / SEH1 FAMILY MEMBER"/>
    <property type="match status" value="1"/>
</dbReference>
<evidence type="ECO:0000256" key="7">
    <source>
        <dbReference type="PROSITE-ProRule" id="PRU00221"/>
    </source>
</evidence>
<dbReference type="EMBL" id="CM000880">
    <property type="protein sequence ID" value="PNT76787.1"/>
    <property type="molecule type" value="Genomic_DNA"/>
</dbReference>
<evidence type="ECO:0000313" key="10">
    <source>
        <dbReference type="Proteomes" id="UP000008810"/>
    </source>
</evidence>
<sequence>MLSKKIELDHKDMIHDSAIDYYGKRLATASSDYTVKVVSIGGASAPSKLLATLSGHYGPVWRVAWAHPKYGAILASCSYDGRVIIWKEGTGGHWSQAHVFADHKSSVNSIAWAPYEVGLCLACACSDGNIYIMTIRADGGWDTATIERAHPVGATAISWAPATALGLLASSGEVVCKLVSGGFDSVVKVWEFTNGSWNLDSALPSDMHTDCVRDVAWPPVLGLAKSTIASACQDGKVVIWTRVKDGDKWQGMVMHDFKTPVWRVSWSLTGNILSVAAGESNITLWKEASGGQWEEVLKVEP</sequence>
<dbReference type="AlphaFoldDB" id="I1H2F5"/>
<dbReference type="GO" id="GO:0030127">
    <property type="term" value="C:COPII vesicle coat"/>
    <property type="evidence" value="ECO:0000318"/>
    <property type="project" value="GO_Central"/>
</dbReference>
<dbReference type="EMBL" id="CM000880">
    <property type="protein sequence ID" value="KQK20260.1"/>
    <property type="molecule type" value="Genomic_DNA"/>
</dbReference>
<evidence type="ECO:0000256" key="6">
    <source>
        <dbReference type="ARBA" id="ARBA00060100"/>
    </source>
</evidence>
<dbReference type="SMART" id="SM00320">
    <property type="entry name" value="WD40"/>
    <property type="match status" value="6"/>
</dbReference>
<dbReference type="STRING" id="15368.I1H2F5"/>
<evidence type="ECO:0000256" key="5">
    <source>
        <dbReference type="ARBA" id="ARBA00022927"/>
    </source>
</evidence>
<dbReference type="Gene3D" id="2.130.10.10">
    <property type="entry name" value="YVTN repeat-like/Quinoprotein amine dehydrogenase"/>
    <property type="match status" value="1"/>
</dbReference>
<dbReference type="EnsemblPlants" id="PNT76786">
    <property type="protein sequence ID" value="PNT76786"/>
    <property type="gene ID" value="BRADI_1g53420v3"/>
</dbReference>
<dbReference type="GO" id="GO:0005198">
    <property type="term" value="F:structural molecule activity"/>
    <property type="evidence" value="ECO:0000318"/>
    <property type="project" value="GO_Central"/>
</dbReference>
<dbReference type="OrthoDB" id="364224at2759"/>
<evidence type="ECO:0000256" key="1">
    <source>
        <dbReference type="ARBA" id="ARBA00010102"/>
    </source>
</evidence>